<dbReference type="SUPFAM" id="SSF51011">
    <property type="entry name" value="Glycosyl hydrolase domain"/>
    <property type="match status" value="1"/>
</dbReference>
<dbReference type="AlphaFoldDB" id="A0A812V915"/>
<dbReference type="Proteomes" id="UP000604046">
    <property type="component" value="Unassembled WGS sequence"/>
</dbReference>
<dbReference type="CDD" id="cd00161">
    <property type="entry name" value="beta-trefoil_Ricin-like"/>
    <property type="match status" value="1"/>
</dbReference>
<dbReference type="SUPFAM" id="SSF50370">
    <property type="entry name" value="Ricin B-like lectins"/>
    <property type="match status" value="1"/>
</dbReference>
<proteinExistence type="predicted"/>
<sequence length="209" mass="22385">MDGKCLQVDLRDGRSVNVGSCTGQSHQQWKVDGALIRSLHHPGECVDSGVPEPPPETTGRCLTVQVVGLPAGSEVGPALELSDGDACDPSAPAAYPVRFEGEQMYAGDLCLRALRGRPSPFGPLQLWGKPQPTGMAVLLLNRGSDSPSLSAQVQLIELGFEPSRSYHVRDLWARRDLPPVFQEMTMTAASGDSQLLLLTPLSVGQEMQV</sequence>
<organism evidence="2 3">
    <name type="scientific">Symbiodinium natans</name>
    <dbReference type="NCBI Taxonomy" id="878477"/>
    <lineage>
        <taxon>Eukaryota</taxon>
        <taxon>Sar</taxon>
        <taxon>Alveolata</taxon>
        <taxon>Dinophyceae</taxon>
        <taxon>Suessiales</taxon>
        <taxon>Symbiodiniaceae</taxon>
        <taxon>Symbiodinium</taxon>
    </lineage>
</organism>
<dbReference type="Gene3D" id="2.60.40.1180">
    <property type="entry name" value="Golgi alpha-mannosidase II"/>
    <property type="match status" value="1"/>
</dbReference>
<name>A0A812V915_9DINO</name>
<protein>
    <submittedName>
        <fullName evidence="2">Slc12a5 protein</fullName>
    </submittedName>
</protein>
<dbReference type="InterPro" id="IPR041233">
    <property type="entry name" value="Melibiase_C"/>
</dbReference>
<evidence type="ECO:0000259" key="1">
    <source>
        <dbReference type="Pfam" id="PF17801"/>
    </source>
</evidence>
<feature type="domain" description="Alpha galactosidase C-terminal" evidence="1">
    <location>
        <begin position="122"/>
        <end position="197"/>
    </location>
</feature>
<dbReference type="EMBL" id="CAJNDS010002809">
    <property type="protein sequence ID" value="CAE7605511.1"/>
    <property type="molecule type" value="Genomic_DNA"/>
</dbReference>
<dbReference type="Pfam" id="PF17801">
    <property type="entry name" value="Melibiase_C"/>
    <property type="match status" value="1"/>
</dbReference>
<dbReference type="OrthoDB" id="10386409at2759"/>
<reference evidence="2" key="1">
    <citation type="submission" date="2021-02" db="EMBL/GenBank/DDBJ databases">
        <authorList>
            <person name="Dougan E. K."/>
            <person name="Rhodes N."/>
            <person name="Thang M."/>
            <person name="Chan C."/>
        </authorList>
    </citation>
    <scope>NUCLEOTIDE SEQUENCE</scope>
</reference>
<dbReference type="Gene3D" id="2.80.10.50">
    <property type="match status" value="1"/>
</dbReference>
<keyword evidence="3" id="KW-1185">Reference proteome</keyword>
<accession>A0A812V915</accession>
<dbReference type="InterPro" id="IPR035992">
    <property type="entry name" value="Ricin_B-like_lectins"/>
</dbReference>
<evidence type="ECO:0000313" key="2">
    <source>
        <dbReference type="EMBL" id="CAE7605511.1"/>
    </source>
</evidence>
<evidence type="ECO:0000313" key="3">
    <source>
        <dbReference type="Proteomes" id="UP000604046"/>
    </source>
</evidence>
<dbReference type="InterPro" id="IPR013780">
    <property type="entry name" value="Glyco_hydro_b"/>
</dbReference>
<gene>
    <name evidence="2" type="primary">Slc12a5</name>
    <name evidence="2" type="ORF">SNAT2548_LOCUS34437</name>
</gene>
<comment type="caution">
    <text evidence="2">The sequence shown here is derived from an EMBL/GenBank/DDBJ whole genome shotgun (WGS) entry which is preliminary data.</text>
</comment>